<accession>A0A1T5AUF8</accession>
<dbReference type="OrthoDB" id="305468at2"/>
<evidence type="ECO:0000313" key="5">
    <source>
        <dbReference type="Proteomes" id="UP000243406"/>
    </source>
</evidence>
<protein>
    <submittedName>
        <fullName evidence="4">Transcriptional attenuator, LytR family</fullName>
    </submittedName>
</protein>
<name>A0A1T5AUF8_9FIRM</name>
<proteinExistence type="inferred from homology"/>
<dbReference type="InterPro" id="IPR050922">
    <property type="entry name" value="LytR/CpsA/Psr_CW_biosynth"/>
</dbReference>
<dbReference type="AlphaFoldDB" id="A0A1T5AUF8"/>
<keyword evidence="2" id="KW-0812">Transmembrane</keyword>
<dbReference type="RefSeq" id="WP_079589097.1">
    <property type="nucleotide sequence ID" value="NZ_FUYN01000002.1"/>
</dbReference>
<dbReference type="Gene3D" id="3.40.630.190">
    <property type="entry name" value="LCP protein"/>
    <property type="match status" value="1"/>
</dbReference>
<evidence type="ECO:0000313" key="4">
    <source>
        <dbReference type="EMBL" id="SKB38410.1"/>
    </source>
</evidence>
<dbReference type="NCBIfam" id="TIGR00350">
    <property type="entry name" value="lytR_cpsA_psr"/>
    <property type="match status" value="1"/>
</dbReference>
<dbReference type="Pfam" id="PF03816">
    <property type="entry name" value="LytR_cpsA_psr"/>
    <property type="match status" value="1"/>
</dbReference>
<feature type="transmembrane region" description="Helical" evidence="2">
    <location>
        <begin position="7"/>
        <end position="26"/>
    </location>
</feature>
<sequence length="323" mass="36389">MKKILKYLIIILTILIVIAAAGFFAFQQYYHKTSYEEFEAVDTTEQSEEEKEQSELDEKYGKLKRVNILVAGIEGERTDTLMVFSYDKEANIIDIISVPRDTYVDYGYEDAGRRKINAVYGYPDGKGGIKATANAVSKVLSVPIHEYITVDYDGVEDVVDAIGGVEVDIPFNMRYDDPYAEPPLHINLKKGEQLLDGEKAIQFLRWRKNNSGSLGAEGDIGRIKRQQEFVISAIKKGIQPSNLTKAITIGLKNTKTSMDLKEAMYFGTKLAGLKDENINAYSVVGEDEIIDGIWYFKHDAKATKELIRNLYLGIKPITDDQQD</sequence>
<gene>
    <name evidence="4" type="ORF">SAMN02745120_1187</name>
</gene>
<evidence type="ECO:0000256" key="2">
    <source>
        <dbReference type="SAM" id="Phobius"/>
    </source>
</evidence>
<feature type="domain" description="Cell envelope-related transcriptional attenuator" evidence="3">
    <location>
        <begin position="77"/>
        <end position="236"/>
    </location>
</feature>
<keyword evidence="2" id="KW-0472">Membrane</keyword>
<keyword evidence="2" id="KW-1133">Transmembrane helix</keyword>
<comment type="similarity">
    <text evidence="1">Belongs to the LytR/CpsA/Psr (LCP) family.</text>
</comment>
<evidence type="ECO:0000256" key="1">
    <source>
        <dbReference type="ARBA" id="ARBA00006068"/>
    </source>
</evidence>
<dbReference type="InterPro" id="IPR004474">
    <property type="entry name" value="LytR_CpsA_psr"/>
</dbReference>
<dbReference type="PANTHER" id="PTHR33392">
    <property type="entry name" value="POLYISOPRENYL-TEICHOIC ACID--PEPTIDOGLYCAN TEICHOIC ACID TRANSFERASE TAGU"/>
    <property type="match status" value="1"/>
</dbReference>
<evidence type="ECO:0000259" key="3">
    <source>
        <dbReference type="Pfam" id="PF03816"/>
    </source>
</evidence>
<dbReference type="EMBL" id="FUYN01000002">
    <property type="protein sequence ID" value="SKB38410.1"/>
    <property type="molecule type" value="Genomic_DNA"/>
</dbReference>
<dbReference type="PANTHER" id="PTHR33392:SF6">
    <property type="entry name" value="POLYISOPRENYL-TEICHOIC ACID--PEPTIDOGLYCAN TEICHOIC ACID TRANSFERASE TAGU"/>
    <property type="match status" value="1"/>
</dbReference>
<organism evidence="4 5">
    <name type="scientific">Acetoanaerobium noterae</name>
    <dbReference type="NCBI Taxonomy" id="745369"/>
    <lineage>
        <taxon>Bacteria</taxon>
        <taxon>Bacillati</taxon>
        <taxon>Bacillota</taxon>
        <taxon>Clostridia</taxon>
        <taxon>Peptostreptococcales</taxon>
        <taxon>Filifactoraceae</taxon>
        <taxon>Acetoanaerobium</taxon>
    </lineage>
</organism>
<dbReference type="Proteomes" id="UP000243406">
    <property type="component" value="Unassembled WGS sequence"/>
</dbReference>
<reference evidence="5" key="1">
    <citation type="submission" date="2017-02" db="EMBL/GenBank/DDBJ databases">
        <authorList>
            <person name="Varghese N."/>
            <person name="Submissions S."/>
        </authorList>
    </citation>
    <scope>NUCLEOTIDE SEQUENCE [LARGE SCALE GENOMIC DNA]</scope>
    <source>
        <strain evidence="5">ATCC 35199</strain>
    </source>
</reference>
<keyword evidence="5" id="KW-1185">Reference proteome</keyword>